<sequence length="99" mass="10748">MHSYNTIVVTVPPIYGSTKKVCQAHNSCNPDLTNRKTKIESTEAINCARLQICEFFDNCTDGDNSATCKTCGIVVKQSSSKVQPTFGCIKSAVTSAKRL</sequence>
<proteinExistence type="predicted"/>
<comment type="caution">
    <text evidence="1">The sequence shown here is derived from an EMBL/GenBank/DDBJ whole genome shotgun (WGS) entry which is preliminary data.</text>
</comment>
<organism evidence="1 2">
    <name type="scientific">Clavelina lepadiformis</name>
    <name type="common">Light-bulb sea squirt</name>
    <name type="synonym">Ascidia lepadiformis</name>
    <dbReference type="NCBI Taxonomy" id="159417"/>
    <lineage>
        <taxon>Eukaryota</taxon>
        <taxon>Metazoa</taxon>
        <taxon>Chordata</taxon>
        <taxon>Tunicata</taxon>
        <taxon>Ascidiacea</taxon>
        <taxon>Aplousobranchia</taxon>
        <taxon>Clavelinidae</taxon>
        <taxon>Clavelina</taxon>
    </lineage>
</organism>
<evidence type="ECO:0000313" key="1">
    <source>
        <dbReference type="EMBL" id="CAK8698494.1"/>
    </source>
</evidence>
<evidence type="ECO:0000313" key="2">
    <source>
        <dbReference type="Proteomes" id="UP001642483"/>
    </source>
</evidence>
<reference evidence="1 2" key="1">
    <citation type="submission" date="2024-02" db="EMBL/GenBank/DDBJ databases">
        <authorList>
            <person name="Daric V."/>
            <person name="Darras S."/>
        </authorList>
    </citation>
    <scope>NUCLEOTIDE SEQUENCE [LARGE SCALE GENOMIC DNA]</scope>
</reference>
<keyword evidence="2" id="KW-1185">Reference proteome</keyword>
<protein>
    <submittedName>
        <fullName evidence="1">Uncharacterized protein</fullName>
    </submittedName>
</protein>
<accession>A0ABP0H664</accession>
<gene>
    <name evidence="1" type="ORF">CVLEPA_LOCUS31929</name>
</gene>
<dbReference type="EMBL" id="CAWYQH010000174">
    <property type="protein sequence ID" value="CAK8698494.1"/>
    <property type="molecule type" value="Genomic_DNA"/>
</dbReference>
<name>A0ABP0H664_CLALP</name>
<dbReference type="Proteomes" id="UP001642483">
    <property type="component" value="Unassembled WGS sequence"/>
</dbReference>